<feature type="chain" id="PRO_5002189736" evidence="1">
    <location>
        <begin position="25"/>
        <end position="295"/>
    </location>
</feature>
<dbReference type="KEGG" id="bbh:BN112_0678"/>
<feature type="signal peptide" evidence="1">
    <location>
        <begin position="1"/>
        <end position="24"/>
    </location>
</feature>
<feature type="domain" description="NADP-dependent oxidoreductase" evidence="2">
    <location>
        <begin position="61"/>
        <end position="281"/>
    </location>
</feature>
<dbReference type="CDD" id="cd19095">
    <property type="entry name" value="AKR_PA4992-like"/>
    <property type="match status" value="1"/>
</dbReference>
<evidence type="ECO:0000313" key="4">
    <source>
        <dbReference type="Proteomes" id="UP000007564"/>
    </source>
</evidence>
<evidence type="ECO:0000256" key="1">
    <source>
        <dbReference type="SAM" id="SignalP"/>
    </source>
</evidence>
<gene>
    <name evidence="3" type="ORF">BN112_0678</name>
</gene>
<dbReference type="Proteomes" id="UP000007564">
    <property type="component" value="Chromosome"/>
</dbReference>
<dbReference type="InterPro" id="IPR023210">
    <property type="entry name" value="NADP_OxRdtase_dom"/>
</dbReference>
<keyword evidence="1" id="KW-0732">Signal</keyword>
<proteinExistence type="predicted"/>
<dbReference type="GeneID" id="93204694"/>
<dbReference type="AlphaFoldDB" id="A0A0C6NZY6"/>
<evidence type="ECO:0000313" key="3">
    <source>
        <dbReference type="EMBL" id="CCJ52596.1"/>
    </source>
</evidence>
<dbReference type="Gene3D" id="3.20.20.100">
    <property type="entry name" value="NADP-dependent oxidoreductase domain"/>
    <property type="match status" value="1"/>
</dbReference>
<reference evidence="3 4" key="1">
    <citation type="journal article" date="2012" name="BMC Genomics">
        <title>Comparative genomics of the classical Bordetella subspecies: the evolution and exchange of virulence-associated diversity amongst closely related pathogens.</title>
        <authorList>
            <person name="Park J."/>
            <person name="Zhang Y."/>
            <person name="Buboltz A.M."/>
            <person name="Zhang X."/>
            <person name="Schuster S.C."/>
            <person name="Ahuja U."/>
            <person name="Liu M."/>
            <person name="Miller J.F."/>
            <person name="Sebaihia M."/>
            <person name="Bentley S.D."/>
            <person name="Parkhill J."/>
            <person name="Harvill E.T."/>
        </authorList>
    </citation>
    <scope>NUCLEOTIDE SEQUENCE [LARGE SCALE GENOMIC DNA]</scope>
    <source>
        <strain evidence="3 4">253</strain>
    </source>
</reference>
<dbReference type="PANTHER" id="PTHR43638:SF3">
    <property type="entry name" value="ALDEHYDE REDUCTASE"/>
    <property type="match status" value="1"/>
</dbReference>
<dbReference type="SUPFAM" id="SSF51430">
    <property type="entry name" value="NAD(P)-linked oxidoreductase"/>
    <property type="match status" value="1"/>
</dbReference>
<organism evidence="3 4">
    <name type="scientific">Bordetella bronchiseptica 253</name>
    <dbReference type="NCBI Taxonomy" id="568707"/>
    <lineage>
        <taxon>Bacteria</taxon>
        <taxon>Pseudomonadati</taxon>
        <taxon>Pseudomonadota</taxon>
        <taxon>Betaproteobacteria</taxon>
        <taxon>Burkholderiales</taxon>
        <taxon>Alcaligenaceae</taxon>
        <taxon>Bordetella</taxon>
    </lineage>
</organism>
<dbReference type="Pfam" id="PF00248">
    <property type="entry name" value="Aldo_ket_red"/>
    <property type="match status" value="1"/>
</dbReference>
<dbReference type="InterPro" id="IPR036812">
    <property type="entry name" value="NAD(P)_OxRdtase_dom_sf"/>
</dbReference>
<evidence type="ECO:0000259" key="2">
    <source>
        <dbReference type="Pfam" id="PF00248"/>
    </source>
</evidence>
<dbReference type="RefSeq" id="WP_010926674.1">
    <property type="nucleotide sequence ID" value="NC_019382.1"/>
</dbReference>
<accession>A0A0C6NZY6</accession>
<dbReference type="HOGENOM" id="CLU_064726_0_0_4"/>
<sequence>MSRARFLRLAGAAALGLAAPRVPAAPSLLTRPVPADGSPLPVIGCGTYIGFDVARPSAEYDALGEVVRTLFAAGGTVLDSSPMYGRAEAVTGRLLAEAGLRQRAFVATKVWTSGRAAGLAQMQASLRQLGGERIDLMQIHNLLDWRTHLPVLREWQAAGRIRYVGISHYTASAYDEVEAVLRAERLDFLQINYALDDRQAAQRLLPLAADRGVAVLVNRPFGGGGLLRRLAGRPLPSWAADIGATSWAQVLLKFVLSHPAVTCAIPGTGRAAHMRDNLAAGMAAPPPLSFWNDKA</sequence>
<dbReference type="OrthoDB" id="8563187at2"/>
<dbReference type="EMBL" id="HE965806">
    <property type="protein sequence ID" value="CCJ52596.1"/>
    <property type="molecule type" value="Genomic_DNA"/>
</dbReference>
<name>A0A0C6NZY6_BORBO</name>
<dbReference type="PANTHER" id="PTHR43638">
    <property type="entry name" value="OXIDOREDUCTASE, ALDO/KETO REDUCTASE FAMILY PROTEIN"/>
    <property type="match status" value="1"/>
</dbReference>
<protein>
    <submittedName>
        <fullName evidence="3">Putative exported protein</fullName>
    </submittedName>
</protein>